<evidence type="ECO:0000313" key="1">
    <source>
        <dbReference type="EMBL" id="KIJ57663.1"/>
    </source>
</evidence>
<protein>
    <submittedName>
        <fullName evidence="1">Uncharacterized protein</fullName>
    </submittedName>
</protein>
<name>A0A0C9VWR1_9AGAM</name>
<organism evidence="1 2">
    <name type="scientific">Hydnomerulius pinastri MD-312</name>
    <dbReference type="NCBI Taxonomy" id="994086"/>
    <lineage>
        <taxon>Eukaryota</taxon>
        <taxon>Fungi</taxon>
        <taxon>Dikarya</taxon>
        <taxon>Basidiomycota</taxon>
        <taxon>Agaricomycotina</taxon>
        <taxon>Agaricomycetes</taxon>
        <taxon>Agaricomycetidae</taxon>
        <taxon>Boletales</taxon>
        <taxon>Boletales incertae sedis</taxon>
        <taxon>Leucogyrophana</taxon>
    </lineage>
</organism>
<dbReference type="EMBL" id="KN840193">
    <property type="protein sequence ID" value="KIJ57663.1"/>
    <property type="molecule type" value="Genomic_DNA"/>
</dbReference>
<reference evidence="1 2" key="1">
    <citation type="submission" date="2014-04" db="EMBL/GenBank/DDBJ databases">
        <title>Evolutionary Origins and Diversification of the Mycorrhizal Mutualists.</title>
        <authorList>
            <consortium name="DOE Joint Genome Institute"/>
            <consortium name="Mycorrhizal Genomics Consortium"/>
            <person name="Kohler A."/>
            <person name="Kuo A."/>
            <person name="Nagy L.G."/>
            <person name="Floudas D."/>
            <person name="Copeland A."/>
            <person name="Barry K.W."/>
            <person name="Cichocki N."/>
            <person name="Veneault-Fourrey C."/>
            <person name="LaButti K."/>
            <person name="Lindquist E.A."/>
            <person name="Lipzen A."/>
            <person name="Lundell T."/>
            <person name="Morin E."/>
            <person name="Murat C."/>
            <person name="Riley R."/>
            <person name="Ohm R."/>
            <person name="Sun H."/>
            <person name="Tunlid A."/>
            <person name="Henrissat B."/>
            <person name="Grigoriev I.V."/>
            <person name="Hibbett D.S."/>
            <person name="Martin F."/>
        </authorList>
    </citation>
    <scope>NUCLEOTIDE SEQUENCE [LARGE SCALE GENOMIC DNA]</scope>
    <source>
        <strain evidence="1 2">MD-312</strain>
    </source>
</reference>
<dbReference type="AlphaFoldDB" id="A0A0C9VWR1"/>
<gene>
    <name evidence="1" type="ORF">HYDPIDRAFT_120485</name>
</gene>
<keyword evidence="2" id="KW-1185">Reference proteome</keyword>
<dbReference type="HOGENOM" id="CLU_1305019_0_0_1"/>
<proteinExistence type="predicted"/>
<evidence type="ECO:0000313" key="2">
    <source>
        <dbReference type="Proteomes" id="UP000053820"/>
    </source>
</evidence>
<sequence length="211" mass="23585">MCITTWYSINGNHQRALTDKLRHLECSCRYTSQSGFADFARLLLKPTVLKGTFSLYPSLYMALDLPSLPMRCPRMSFLSLPIDKRYQPKELASLWESLCRLFSSFINVEGIACNKINGKALSLLSKPPKLRSLDTNLAGDAVAQYVGEQRSDRPFPSLVHLSIDPENFATCIPFFQSTQLAVQDLVIDVQNLTDDTPPLLLADLLSVLPTS</sequence>
<accession>A0A0C9VWR1</accession>
<dbReference type="Proteomes" id="UP000053820">
    <property type="component" value="Unassembled WGS sequence"/>
</dbReference>